<feature type="binding site" evidence="19">
    <location>
        <position position="314"/>
    </location>
    <ligand>
        <name>Mn(2+)</name>
        <dbReference type="ChEBI" id="CHEBI:29035"/>
        <label>2</label>
    </ligand>
</feature>
<evidence type="ECO:0000256" key="9">
    <source>
        <dbReference type="ARBA" id="ARBA00022737"/>
    </source>
</evidence>
<keyword evidence="9 19" id="KW-0677">Repeat</keyword>
<evidence type="ECO:0000256" key="13">
    <source>
        <dbReference type="ARBA" id="ARBA00022975"/>
    </source>
</evidence>
<dbReference type="UniPathway" id="UPA00070">
    <property type="reaction ID" value="UER00115"/>
</dbReference>
<keyword evidence="14" id="KW-0464">Manganese</keyword>
<keyword evidence="8" id="KW-0479">Metal-binding</keyword>
<feature type="binding site" evidence="19">
    <location>
        <position position="777"/>
    </location>
    <ligand>
        <name>ATP</name>
        <dbReference type="ChEBI" id="CHEBI:30616"/>
        <label>2</label>
    </ligand>
</feature>
<feature type="domain" description="ATP-grasp" evidence="20">
    <location>
        <begin position="702"/>
        <end position="898"/>
    </location>
</feature>
<dbReference type="SUPFAM" id="SSF48108">
    <property type="entry name" value="Carbamoyl phosphate synthetase, large subunit connection domain"/>
    <property type="match status" value="1"/>
</dbReference>
<keyword evidence="10 19" id="KW-0547">Nucleotide-binding</keyword>
<dbReference type="Gene3D" id="3.40.50.1380">
    <property type="entry name" value="Methylglyoxal synthase-like domain"/>
    <property type="match status" value="1"/>
</dbReference>
<feature type="binding site" evidence="19">
    <location>
        <position position="812"/>
    </location>
    <ligand>
        <name>ATP</name>
        <dbReference type="ChEBI" id="CHEBI:30616"/>
        <label>2</label>
    </ligand>
</feature>
<dbReference type="NCBIfam" id="TIGR01369">
    <property type="entry name" value="CPSaseII_lrg"/>
    <property type="match status" value="1"/>
</dbReference>
<feature type="binding site" evidence="19">
    <location>
        <position position="869"/>
    </location>
    <ligand>
        <name>Mn(2+)</name>
        <dbReference type="ChEBI" id="CHEBI:29035"/>
        <label>3</label>
    </ligand>
</feature>
<dbReference type="PANTHER" id="PTHR11405">
    <property type="entry name" value="CARBAMOYLTRANSFERASE FAMILY MEMBER"/>
    <property type="match status" value="1"/>
</dbReference>
<feature type="binding site" evidence="19">
    <location>
        <position position="314"/>
    </location>
    <ligand>
        <name>Mg(2+)</name>
        <dbReference type="ChEBI" id="CHEBI:18420"/>
        <label>2</label>
    </ligand>
</feature>
<comment type="pathway">
    <text evidence="3 19">Amino-acid biosynthesis; L-arginine biosynthesis; carbamoyl phosphate from bicarbonate: step 1/1.</text>
</comment>
<dbReference type="InterPro" id="IPR033937">
    <property type="entry name" value="MGS_CPS_CarB"/>
</dbReference>
<dbReference type="CDD" id="cd01424">
    <property type="entry name" value="MGS_CPS_II"/>
    <property type="match status" value="1"/>
</dbReference>
<feature type="binding site" evidence="19">
    <location>
        <position position="312"/>
    </location>
    <ligand>
        <name>Mn(2+)</name>
        <dbReference type="ChEBI" id="CHEBI:29035"/>
        <label>2</label>
    </ligand>
</feature>
<comment type="cofactor">
    <cofactor evidence="1">
        <name>Mn(2+)</name>
        <dbReference type="ChEBI" id="CHEBI:29035"/>
    </cofactor>
</comment>
<dbReference type="Gene3D" id="3.30.1490.20">
    <property type="entry name" value="ATP-grasp fold, A domain"/>
    <property type="match status" value="1"/>
</dbReference>
<dbReference type="SUPFAM" id="SSF52335">
    <property type="entry name" value="Methylglyoxal synthase-like"/>
    <property type="match status" value="1"/>
</dbReference>
<feature type="binding site" evidence="19">
    <location>
        <position position="312"/>
    </location>
    <ligand>
        <name>Mn(2+)</name>
        <dbReference type="ChEBI" id="CHEBI:29035"/>
        <label>1</label>
    </ligand>
</feature>
<dbReference type="FunFam" id="3.30.470.20:FF:000007">
    <property type="entry name" value="Carbamoyl-phosphate synthase large chain"/>
    <property type="match status" value="1"/>
</dbReference>
<comment type="subunit">
    <text evidence="18 19">Composed of two chains; the small (or glutamine) chain promotes the hydrolysis of glutamine to ammonia, which is used by the large (or ammonia) chain to synthesize carbamoyl phosphate. Tetramer of heterodimers (alpha,beta)4.</text>
</comment>
<feature type="binding site" evidence="19">
    <location>
        <position position="312"/>
    </location>
    <ligand>
        <name>ATP</name>
        <dbReference type="ChEBI" id="CHEBI:30616"/>
        <label>1</label>
    </ligand>
</feature>
<comment type="domain">
    <text evidence="19">The large subunit is composed of 2 ATP-grasp domains that are involved in binding the 2 ATP molecules needed for carbamoyl phosphate synthesis. The N-terminal ATP-grasp domain (referred to as the carboxyphosphate synthetic component) catalyzes the ATP-dependent phosphorylation of hydrogencarbonate to carboxyphosphate and the subsequent nucleophilic attack by ammonia to form a carbamate intermediate. The C-terminal ATP-grasp domain (referred to as the carbamoyl phosphate synthetic component) then catalyzes the phosphorylation of carbamate with the second ATP to form the end product carbamoyl phosphate. The reactive and unstable enzyme intermediates are sequentially channeled from one active site to the next through the interior of the protein over a distance of at least 96 A.</text>
</comment>
<dbReference type="FunFam" id="1.10.1030.10:FF:000002">
    <property type="entry name" value="Carbamoyl-phosphate synthase large chain"/>
    <property type="match status" value="1"/>
</dbReference>
<dbReference type="SUPFAM" id="SSF56059">
    <property type="entry name" value="Glutathione synthetase ATP-binding domain-like"/>
    <property type="match status" value="2"/>
</dbReference>
<dbReference type="InterPro" id="IPR005479">
    <property type="entry name" value="CPAse_ATP-bd"/>
</dbReference>
<comment type="caution">
    <text evidence="19">Lacks conserved residue(s) required for the propagation of feature annotation.</text>
</comment>
<dbReference type="InterPro" id="IPR005480">
    <property type="entry name" value="CPSase_lsu_oligo"/>
</dbReference>
<dbReference type="PROSITE" id="PS00867">
    <property type="entry name" value="CPSASE_2"/>
    <property type="match status" value="2"/>
</dbReference>
<dbReference type="EC" id="6.3.4.16" evidence="19"/>
<dbReference type="InterPro" id="IPR016185">
    <property type="entry name" value="PreATP-grasp_dom_sf"/>
</dbReference>
<feature type="binding site" evidence="19">
    <location>
        <position position="255"/>
    </location>
    <ligand>
        <name>ATP</name>
        <dbReference type="ChEBI" id="CHEBI:30616"/>
        <label>1</label>
    </ligand>
</feature>
<feature type="region of interest" description="Allosteric domain" evidence="19">
    <location>
        <begin position="985"/>
        <end position="1118"/>
    </location>
</feature>
<evidence type="ECO:0000313" key="22">
    <source>
        <dbReference type="EMBL" id="PYE84107.1"/>
    </source>
</evidence>
<feature type="binding site" evidence="19">
    <location>
        <position position="188"/>
    </location>
    <ligand>
        <name>ATP</name>
        <dbReference type="ChEBI" id="CHEBI:30616"/>
        <label>1</label>
    </ligand>
</feature>
<feature type="binding site" evidence="19">
    <location>
        <position position="869"/>
    </location>
    <ligand>
        <name>Mg(2+)</name>
        <dbReference type="ChEBI" id="CHEBI:18420"/>
        <label>3</label>
    </ligand>
</feature>
<protein>
    <recommendedName>
        <fullName evidence="19">Carbamoyl phosphate synthase large chain</fullName>
        <ecNumber evidence="19">6.3.4.16</ecNumber>
        <ecNumber evidence="19">6.3.5.5</ecNumber>
    </recommendedName>
    <alternativeName>
        <fullName evidence="19">Carbamoyl phosphate synthetase ammonia chain</fullName>
    </alternativeName>
</protein>
<dbReference type="InterPro" id="IPR011607">
    <property type="entry name" value="MGS-like_dom"/>
</dbReference>
<evidence type="ECO:0000256" key="4">
    <source>
        <dbReference type="ARBA" id="ARBA00009799"/>
    </source>
</evidence>
<feature type="binding site" evidence="19">
    <location>
        <position position="221"/>
    </location>
    <ligand>
        <name>ATP</name>
        <dbReference type="ChEBI" id="CHEBI:30616"/>
        <label>1</label>
    </ligand>
</feature>
<dbReference type="GO" id="GO:0005524">
    <property type="term" value="F:ATP binding"/>
    <property type="evidence" value="ECO:0007669"/>
    <property type="project" value="UniProtKB-UniRule"/>
</dbReference>
<dbReference type="PROSITE" id="PS00866">
    <property type="entry name" value="CPSASE_1"/>
    <property type="match status" value="1"/>
</dbReference>
<evidence type="ECO:0000256" key="1">
    <source>
        <dbReference type="ARBA" id="ARBA00001936"/>
    </source>
</evidence>
<feature type="binding site" evidence="19">
    <location>
        <position position="810"/>
    </location>
    <ligand>
        <name>ATP</name>
        <dbReference type="ChEBI" id="CHEBI:30616"/>
        <label>2</label>
    </ligand>
</feature>
<evidence type="ECO:0000256" key="12">
    <source>
        <dbReference type="ARBA" id="ARBA00022842"/>
    </source>
</evidence>
<dbReference type="UniPathway" id="UPA00068">
    <property type="reaction ID" value="UER00171"/>
</dbReference>
<feature type="binding site" evidence="19">
    <location>
        <position position="779"/>
    </location>
    <ligand>
        <name>ATP</name>
        <dbReference type="ChEBI" id="CHEBI:30616"/>
        <label>2</label>
    </ligand>
</feature>
<evidence type="ECO:0000256" key="17">
    <source>
        <dbReference type="ARBA" id="ARBA00057223"/>
    </source>
</evidence>
<dbReference type="InterPro" id="IPR058047">
    <property type="entry name" value="CPSase_preATP-grasp"/>
</dbReference>
<feature type="binding site" evidence="19">
    <location>
        <position position="129"/>
    </location>
    <ligand>
        <name>ATP</name>
        <dbReference type="ChEBI" id="CHEBI:30616"/>
        <label>1</label>
    </ligand>
</feature>
<evidence type="ECO:0000256" key="3">
    <source>
        <dbReference type="ARBA" id="ARBA00005077"/>
    </source>
</evidence>
<proteinExistence type="inferred from homology"/>
<feature type="binding site" evidence="19">
    <location>
        <position position="256"/>
    </location>
    <ligand>
        <name>ATP</name>
        <dbReference type="ChEBI" id="CHEBI:30616"/>
        <label>1</label>
    </ligand>
</feature>
<evidence type="ECO:0000256" key="5">
    <source>
        <dbReference type="ARBA" id="ARBA00022571"/>
    </source>
</evidence>
<dbReference type="InterPro" id="IPR011761">
    <property type="entry name" value="ATP-grasp"/>
</dbReference>
<dbReference type="PRINTS" id="PR00098">
    <property type="entry name" value="CPSASE"/>
</dbReference>
<dbReference type="Gene3D" id="1.10.1030.10">
    <property type="entry name" value="Carbamoyl-phosphate synthetase, large subunit oligomerisation domain"/>
    <property type="match status" value="1"/>
</dbReference>
<dbReference type="Pfam" id="PF02142">
    <property type="entry name" value="MGS"/>
    <property type="match status" value="1"/>
</dbReference>
<comment type="caution">
    <text evidence="22">The sequence shown here is derived from an EMBL/GenBank/DDBJ whole genome shotgun (WGS) entry which is preliminary data.</text>
</comment>
<dbReference type="GO" id="GO:0004088">
    <property type="term" value="F:carbamoyl-phosphate synthase (glutamine-hydrolyzing) activity"/>
    <property type="evidence" value="ECO:0007669"/>
    <property type="project" value="UniProtKB-UniRule"/>
</dbReference>
<keyword evidence="23" id="KW-1185">Reference proteome</keyword>
<reference evidence="22 23" key="1">
    <citation type="submission" date="2018-06" db="EMBL/GenBank/DDBJ databases">
        <title>Genomic Encyclopedia of Type Strains, Phase III (KMG-III): the genomes of soil and plant-associated and newly described type strains.</title>
        <authorList>
            <person name="Whitman W."/>
        </authorList>
    </citation>
    <scope>NUCLEOTIDE SEQUENCE [LARGE SCALE GENOMIC DNA]</scope>
    <source>
        <strain evidence="22 23">CECT 9025</strain>
    </source>
</reference>
<dbReference type="GO" id="GO:0044205">
    <property type="term" value="P:'de novo' UMP biosynthetic process"/>
    <property type="evidence" value="ECO:0007669"/>
    <property type="project" value="UniProtKB-UniRule"/>
</dbReference>
<dbReference type="NCBIfam" id="NF009455">
    <property type="entry name" value="PRK12815.1"/>
    <property type="match status" value="1"/>
</dbReference>
<feature type="binding site" evidence="19">
    <location>
        <position position="809"/>
    </location>
    <ligand>
        <name>ATP</name>
        <dbReference type="ChEBI" id="CHEBI:30616"/>
        <label>2</label>
    </ligand>
</feature>
<evidence type="ECO:0000256" key="6">
    <source>
        <dbReference type="ARBA" id="ARBA00022598"/>
    </source>
</evidence>
<dbReference type="AlphaFoldDB" id="A0A318SW71"/>
<comment type="catalytic activity">
    <reaction evidence="16 19">
        <text>hydrogencarbonate + L-glutamine + 2 ATP + H2O = carbamoyl phosphate + L-glutamate + 2 ADP + phosphate + 2 H(+)</text>
        <dbReference type="Rhea" id="RHEA:18633"/>
        <dbReference type="ChEBI" id="CHEBI:15377"/>
        <dbReference type="ChEBI" id="CHEBI:15378"/>
        <dbReference type="ChEBI" id="CHEBI:17544"/>
        <dbReference type="ChEBI" id="CHEBI:29985"/>
        <dbReference type="ChEBI" id="CHEBI:30616"/>
        <dbReference type="ChEBI" id="CHEBI:43474"/>
        <dbReference type="ChEBI" id="CHEBI:58228"/>
        <dbReference type="ChEBI" id="CHEBI:58359"/>
        <dbReference type="ChEBI" id="CHEBI:456216"/>
        <dbReference type="EC" id="6.3.5.5"/>
    </reaction>
</comment>
<dbReference type="RefSeq" id="WP_110814661.1">
    <property type="nucleotide sequence ID" value="NZ_QJTE01000003.1"/>
</dbReference>
<dbReference type="InterPro" id="IPR036897">
    <property type="entry name" value="CarbamoylP_synth_lsu_oligo_sf"/>
</dbReference>
<dbReference type="EMBL" id="QJTE01000003">
    <property type="protein sequence ID" value="PYE84107.1"/>
    <property type="molecule type" value="Genomic_DNA"/>
</dbReference>
<feature type="domain" description="ATP-grasp" evidence="20">
    <location>
        <begin position="133"/>
        <end position="341"/>
    </location>
</feature>
<accession>A0A318SW71</accession>
<dbReference type="SUPFAM" id="SSF52440">
    <property type="entry name" value="PreATP-grasp domain"/>
    <property type="match status" value="2"/>
</dbReference>
<feature type="binding site" evidence="19">
    <location>
        <position position="312"/>
    </location>
    <ligand>
        <name>Mg(2+)</name>
        <dbReference type="ChEBI" id="CHEBI:18420"/>
        <label>2</label>
    </ligand>
</feature>
<keyword evidence="7 19" id="KW-0028">Amino-acid biosynthesis</keyword>
<dbReference type="Pfam" id="PF02787">
    <property type="entry name" value="CPSase_L_D3"/>
    <property type="match status" value="1"/>
</dbReference>
<dbReference type="GO" id="GO:0006526">
    <property type="term" value="P:L-arginine biosynthetic process"/>
    <property type="evidence" value="ECO:0007669"/>
    <property type="project" value="UniProtKB-UniRule"/>
</dbReference>
<dbReference type="InterPro" id="IPR013815">
    <property type="entry name" value="ATP_grasp_subdomain_1"/>
</dbReference>
<evidence type="ECO:0000259" key="20">
    <source>
        <dbReference type="PROSITE" id="PS50975"/>
    </source>
</evidence>
<comment type="function">
    <text evidence="17 19">Large subunit of the glutamine-dependent carbamoyl phosphate synthetase (CPSase). CPSase catalyzes the formation of carbamoyl phosphate from the ammonia moiety of glutamine, carbonate, and phosphate donated by ATP, constituting the first step of 2 biosynthetic pathways, one leading to arginine and/or urea and the other to pyrimidine nucleotides. The large subunit (synthetase) binds the substrates ammonia (free or transferred from glutamine from the small subunit), hydrogencarbonate and ATP and carries out an ATP-coupled ligase reaction, activating hydrogencarbonate by forming carboxy phosphate which reacts with ammonia to form carbamoyl phosphate.</text>
</comment>
<feature type="domain" description="MGS-like" evidence="21">
    <location>
        <begin position="985"/>
        <end position="1118"/>
    </location>
</feature>
<comment type="pathway">
    <text evidence="2 19">Pyrimidine metabolism; UMP biosynthesis via de novo pathway; (S)-dihydroorotate from bicarbonate: step 1/3.</text>
</comment>
<comment type="cofactor">
    <cofactor evidence="19">
        <name>Mg(2+)</name>
        <dbReference type="ChEBI" id="CHEBI:18420"/>
    </cofactor>
    <cofactor evidence="19">
        <name>Mn(2+)</name>
        <dbReference type="ChEBI" id="CHEBI:29035"/>
    </cofactor>
    <text evidence="19">Binds 4 Mg(2+) or Mn(2+) ions per subunit.</text>
</comment>
<feature type="binding site" evidence="19">
    <location>
        <position position="298"/>
    </location>
    <ligand>
        <name>Mn(2+)</name>
        <dbReference type="ChEBI" id="CHEBI:29035"/>
        <label>1</label>
    </ligand>
</feature>
<feature type="binding site" evidence="19">
    <location>
        <position position="223"/>
    </location>
    <ligand>
        <name>ATP</name>
        <dbReference type="ChEBI" id="CHEBI:30616"/>
        <label>1</label>
    </ligand>
</feature>
<evidence type="ECO:0000256" key="15">
    <source>
        <dbReference type="ARBA" id="ARBA00047359"/>
    </source>
</evidence>
<evidence type="ECO:0000256" key="8">
    <source>
        <dbReference type="ARBA" id="ARBA00022723"/>
    </source>
</evidence>
<feature type="binding site" evidence="19">
    <location>
        <position position="869"/>
    </location>
    <ligand>
        <name>ATP</name>
        <dbReference type="ChEBI" id="CHEBI:30616"/>
        <label>2</label>
    </ligand>
</feature>
<dbReference type="EC" id="6.3.5.5" evidence="19"/>
<evidence type="ECO:0000256" key="10">
    <source>
        <dbReference type="ARBA" id="ARBA00022741"/>
    </source>
</evidence>
<dbReference type="GO" id="GO:0006541">
    <property type="term" value="P:glutamine metabolic process"/>
    <property type="evidence" value="ECO:0007669"/>
    <property type="project" value="TreeGrafter"/>
</dbReference>
<keyword evidence="13 19" id="KW-0665">Pyrimidine biosynthesis</keyword>
<feature type="binding site" evidence="19">
    <location>
        <position position="298"/>
    </location>
    <ligand>
        <name>Mg(2+)</name>
        <dbReference type="ChEBI" id="CHEBI:18420"/>
        <label>1</label>
    </ligand>
</feature>
<dbReference type="GO" id="GO:0005737">
    <property type="term" value="C:cytoplasm"/>
    <property type="evidence" value="ECO:0007669"/>
    <property type="project" value="TreeGrafter"/>
</dbReference>
<evidence type="ECO:0000256" key="14">
    <source>
        <dbReference type="ARBA" id="ARBA00023211"/>
    </source>
</evidence>
<evidence type="ECO:0000256" key="19">
    <source>
        <dbReference type="HAMAP-Rule" id="MF_01210"/>
    </source>
</evidence>
<dbReference type="PROSITE" id="PS50975">
    <property type="entry name" value="ATP_GRASP"/>
    <property type="match status" value="2"/>
</dbReference>
<feature type="binding site" evidence="19">
    <location>
        <position position="738"/>
    </location>
    <ligand>
        <name>ATP</name>
        <dbReference type="ChEBI" id="CHEBI:30616"/>
        <label>2</label>
    </ligand>
</feature>
<dbReference type="Gene3D" id="3.30.470.20">
    <property type="entry name" value="ATP-grasp fold, B domain"/>
    <property type="match status" value="2"/>
</dbReference>
<keyword evidence="12" id="KW-0460">Magnesium</keyword>
<dbReference type="FunFam" id="3.40.50.20:FF:000001">
    <property type="entry name" value="Carbamoyl-phosphate synthase large chain"/>
    <property type="match status" value="1"/>
</dbReference>
<evidence type="ECO:0000256" key="18">
    <source>
        <dbReference type="ARBA" id="ARBA00062056"/>
    </source>
</evidence>
<dbReference type="Gene3D" id="3.40.50.20">
    <property type="match status" value="2"/>
</dbReference>
<feature type="binding site" evidence="19">
    <location>
        <position position="871"/>
    </location>
    <ligand>
        <name>Mn(2+)</name>
        <dbReference type="ChEBI" id="CHEBI:29035"/>
        <label>4</label>
    </ligand>
</feature>
<sequence>MPKRTDIHSIMIIGAGPIIIGQACEFDYSGAQACKALREEGYRVILVNSNPATIMTDPGLADATYIEPITPEMVAKIIEKERPDALLPTMGGQTGLNTALALADMGVLEKFNVELIGANREAIEMAEDRALFREAMDRIGLENPAATIITAPKRENGKRDLAAGVQLAIDALEVVGLPAIIRPAFTMGGTGGGVAYNRDDYERICRSGMDASPVGQILVDESLLGWKEYEMEVVRDRADNAIIVCSIENVDPMGVHTGDSITVAPALTLTDKEYQQMRAASIAVLREIGVETGGSNVQWAVNPENGRMVVIEMNPRVSRSSALASKATGFPIAKIAAKLAVGYTLDELDNDITKVTPASFEPTIDYVVTKIPRFAFEKFPGAKDDLTTAMKSVGEVMAVGRTFHESMQKALAGLETGLTGFDEIAIPGAGEDKDGHAAIVKALSQATPDRLRRIAQAMRHGLSDLDIQAVTHFDPWFLARIREIVEAEAEVRTSGLPSEEGALRHLKMMGFTDARLAALSDQDEAAVRAARIKAGVTAVFKRIDTCAAEFEAQTPYMYSTYETPVMGEVEDEARPSDRKKVVILGGGPNRIGQGIEFDYCCCHACFALTDQGYETIMINCNPETVSTDYDTSDRLYFEPLTFEHVMEVLRVEQEAGTLHGVIVQFGGQTPLKLAQALEDAGIPILGTTPDAIDLAEDRERFQQMVQKLGLRQPVNGIAHTDEQAFEIASDIGFPLVIRPSYVLGGRAMEIVRDMEGLKRYIRDAVVVSPGSPVLLDSYLSGATEVDVDALCDGKDVHIAGIMQHIEEAGVHSGDSACCLPPHSLPADMIAEIRRQTAALALELGVVGLMNVQFAVKPNEAGENEVYLIEVNPRASRTVPFVAKATDSAIASIAARLMAGETLASFPQRPPYENVDYDTTLPYADPMTLADPAMPWFSVKEAVLPFARFPGVDPILGPEMRSTGEVMGWDRSFPLAFLKAQMGAGVDLPREGRVFVSIRDADKGAAMAEAVRILTDLGFDICATRGTAAWLAEQGLKAEVVNKVYEGGLTIVDRLKDGHVALLFNTTEGAQAVEDSREMRAVALMDKVPYFTTAAGANAAAQAMKARVEGDVGVRSLQA</sequence>
<evidence type="ECO:0000313" key="23">
    <source>
        <dbReference type="Proteomes" id="UP000248311"/>
    </source>
</evidence>
<feature type="binding site" evidence="19">
    <location>
        <position position="811"/>
    </location>
    <ligand>
        <name>ATP</name>
        <dbReference type="ChEBI" id="CHEBI:30616"/>
        <label>2</label>
    </ligand>
</feature>
<dbReference type="HAMAP" id="MF_01210_B">
    <property type="entry name" value="CPSase_L_chain_B"/>
    <property type="match status" value="1"/>
</dbReference>
<dbReference type="InterPro" id="IPR036914">
    <property type="entry name" value="MGS-like_dom_sf"/>
</dbReference>
<evidence type="ECO:0000256" key="16">
    <source>
        <dbReference type="ARBA" id="ARBA00048816"/>
    </source>
</evidence>
<feature type="binding site" evidence="19">
    <location>
        <position position="228"/>
    </location>
    <ligand>
        <name>ATP</name>
        <dbReference type="ChEBI" id="CHEBI:30616"/>
        <label>1</label>
    </ligand>
</feature>
<dbReference type="NCBIfam" id="NF003671">
    <property type="entry name" value="PRK05294.1"/>
    <property type="match status" value="1"/>
</dbReference>
<dbReference type="InterPro" id="IPR006275">
    <property type="entry name" value="CPSase_lsu"/>
</dbReference>
<dbReference type="Proteomes" id="UP000248311">
    <property type="component" value="Unassembled WGS sequence"/>
</dbReference>
<feature type="binding site" evidence="19">
    <location>
        <position position="852"/>
    </location>
    <ligand>
        <name>Mn(2+)</name>
        <dbReference type="ChEBI" id="CHEBI:29035"/>
        <label>3</label>
    </ligand>
</feature>
<feature type="binding site" evidence="19">
    <location>
        <position position="869"/>
    </location>
    <ligand>
        <name>Mn(2+)</name>
        <dbReference type="ChEBI" id="CHEBI:29035"/>
        <label>4</label>
    </ligand>
</feature>
<dbReference type="PANTHER" id="PTHR11405:SF53">
    <property type="entry name" value="CARBAMOYL-PHOSPHATE SYNTHASE [AMMONIA], MITOCHONDRIAL"/>
    <property type="match status" value="1"/>
</dbReference>
<keyword evidence="11 19" id="KW-0067">ATP-binding</keyword>
<evidence type="ECO:0000259" key="21">
    <source>
        <dbReference type="PROSITE" id="PS51855"/>
    </source>
</evidence>
<dbReference type="SMART" id="SM00851">
    <property type="entry name" value="MGS"/>
    <property type="match status" value="1"/>
</dbReference>
<evidence type="ECO:0000256" key="7">
    <source>
        <dbReference type="ARBA" id="ARBA00022605"/>
    </source>
</evidence>
<keyword evidence="5 19" id="KW-0055">Arginine biosynthesis</keyword>
<feature type="binding site" evidence="19">
    <location>
        <position position="312"/>
    </location>
    <ligand>
        <name>Mg(2+)</name>
        <dbReference type="ChEBI" id="CHEBI:18420"/>
        <label>1</label>
    </ligand>
</feature>
<feature type="binding site" evidence="19">
    <location>
        <position position="784"/>
    </location>
    <ligand>
        <name>ATP</name>
        <dbReference type="ChEBI" id="CHEBI:30616"/>
        <label>2</label>
    </ligand>
</feature>
<organism evidence="22 23">
    <name type="scientific">Pseudoroseicyclus aestuarii</name>
    <dbReference type="NCBI Taxonomy" id="1795041"/>
    <lineage>
        <taxon>Bacteria</taxon>
        <taxon>Pseudomonadati</taxon>
        <taxon>Pseudomonadota</taxon>
        <taxon>Alphaproteobacteria</taxon>
        <taxon>Rhodobacterales</taxon>
        <taxon>Paracoccaceae</taxon>
        <taxon>Pseudoroseicyclus</taxon>
    </lineage>
</organism>
<dbReference type="InterPro" id="IPR005483">
    <property type="entry name" value="CPSase_dom"/>
</dbReference>
<dbReference type="GO" id="GO:0004087">
    <property type="term" value="F:carbamoyl-phosphate synthase (ammonia) activity"/>
    <property type="evidence" value="ECO:0007669"/>
    <property type="project" value="UniProtKB-EC"/>
</dbReference>
<evidence type="ECO:0000256" key="2">
    <source>
        <dbReference type="ARBA" id="ARBA00004812"/>
    </source>
</evidence>
<dbReference type="Pfam" id="PF02786">
    <property type="entry name" value="CPSase_L_D2"/>
    <property type="match status" value="2"/>
</dbReference>
<dbReference type="GO" id="GO:0046872">
    <property type="term" value="F:metal ion binding"/>
    <property type="evidence" value="ECO:0007669"/>
    <property type="project" value="UniProtKB-KW"/>
</dbReference>
<gene>
    <name evidence="19" type="primary">carB</name>
    <name evidence="22" type="ORF">DFP88_103474</name>
</gene>
<dbReference type="FunFam" id="3.40.50.20:FF:000003">
    <property type="entry name" value="Carbamoyl-phosphate synthase large chain"/>
    <property type="match status" value="1"/>
</dbReference>
<comment type="similarity">
    <text evidence="4 19">Belongs to the CarB family.</text>
</comment>
<dbReference type="FunFam" id="3.30.470.20:FF:000013">
    <property type="entry name" value="Carbamoyl-phosphate synthase large chain"/>
    <property type="match status" value="1"/>
</dbReference>
<dbReference type="PROSITE" id="PS51855">
    <property type="entry name" value="MGS"/>
    <property type="match status" value="1"/>
</dbReference>
<feature type="binding site" evidence="19">
    <location>
        <position position="852"/>
    </location>
    <ligand>
        <name>ATP</name>
        <dbReference type="ChEBI" id="CHEBI:30616"/>
        <label>2</label>
    </ligand>
</feature>
<dbReference type="HAMAP" id="MF_01210_A">
    <property type="entry name" value="CPSase_L_chain_A"/>
    <property type="match status" value="1"/>
</dbReference>
<feature type="binding site" evidence="19">
    <location>
        <position position="871"/>
    </location>
    <ligand>
        <name>Mg(2+)</name>
        <dbReference type="ChEBI" id="CHEBI:18420"/>
        <label>4</label>
    </ligand>
</feature>
<feature type="binding site" evidence="19">
    <location>
        <position position="869"/>
    </location>
    <ligand>
        <name>Mg(2+)</name>
        <dbReference type="ChEBI" id="CHEBI:18420"/>
        <label>4</label>
    </ligand>
</feature>
<dbReference type="PROSITE" id="PS51257">
    <property type="entry name" value="PROKAR_LIPOPROTEIN"/>
    <property type="match status" value="1"/>
</dbReference>
<dbReference type="OrthoDB" id="9804197at2"/>
<keyword evidence="6 19" id="KW-0436">Ligase</keyword>
<feature type="binding site" evidence="19">
    <location>
        <position position="182"/>
    </location>
    <ligand>
        <name>ATP</name>
        <dbReference type="ChEBI" id="CHEBI:30616"/>
        <label>1</label>
    </ligand>
</feature>
<dbReference type="SMART" id="SM01096">
    <property type="entry name" value="CPSase_L_D3"/>
    <property type="match status" value="1"/>
</dbReference>
<feature type="region of interest" description="Carboxyphosphate synthetic domain" evidence="19">
    <location>
        <begin position="1"/>
        <end position="415"/>
    </location>
</feature>
<evidence type="ECO:0000256" key="11">
    <source>
        <dbReference type="ARBA" id="ARBA00022840"/>
    </source>
</evidence>
<feature type="binding site" evidence="19">
    <location>
        <position position="254"/>
    </location>
    <ligand>
        <name>ATP</name>
        <dbReference type="ChEBI" id="CHEBI:30616"/>
        <label>1</label>
    </ligand>
</feature>
<dbReference type="Pfam" id="PF25596">
    <property type="entry name" value="CPSase_L_D1"/>
    <property type="match status" value="2"/>
</dbReference>
<name>A0A318SW71_9RHOB</name>
<feature type="binding site" evidence="19">
    <location>
        <position position="852"/>
    </location>
    <ligand>
        <name>Mg(2+)</name>
        <dbReference type="ChEBI" id="CHEBI:18420"/>
        <label>3</label>
    </ligand>
</feature>
<comment type="catalytic activity">
    <reaction evidence="15 19">
        <text>hydrogencarbonate + NH4(+) + 2 ATP = carbamoyl phosphate + 2 ADP + phosphate + 2 H(+)</text>
        <dbReference type="Rhea" id="RHEA:18029"/>
        <dbReference type="ChEBI" id="CHEBI:15378"/>
        <dbReference type="ChEBI" id="CHEBI:17544"/>
        <dbReference type="ChEBI" id="CHEBI:28938"/>
        <dbReference type="ChEBI" id="CHEBI:30616"/>
        <dbReference type="ChEBI" id="CHEBI:43474"/>
        <dbReference type="ChEBI" id="CHEBI:58228"/>
        <dbReference type="ChEBI" id="CHEBI:456216"/>
        <dbReference type="EC" id="6.3.4.16"/>
    </reaction>
</comment>
<feature type="binding site" evidence="19">
    <location>
        <position position="298"/>
    </location>
    <ligand>
        <name>ATP</name>
        <dbReference type="ChEBI" id="CHEBI:30616"/>
        <label>1</label>
    </ligand>
</feature>
<feature type="binding site" evidence="19">
    <location>
        <position position="189"/>
    </location>
    <ligand>
        <name>ATP</name>
        <dbReference type="ChEBI" id="CHEBI:30616"/>
        <label>1</label>
    </ligand>
</feature>